<evidence type="ECO:0000313" key="3">
    <source>
        <dbReference type="Proteomes" id="UP001521137"/>
    </source>
</evidence>
<keyword evidence="3" id="KW-1185">Reference proteome</keyword>
<dbReference type="RefSeq" id="WP_235310575.1">
    <property type="nucleotide sequence ID" value="NZ_JAKGAS010000001.1"/>
</dbReference>
<accession>A0ABS9D4V9</accession>
<keyword evidence="1" id="KW-0812">Transmembrane</keyword>
<name>A0ABS9D4V9_9ALTE</name>
<dbReference type="Pfam" id="PF05751">
    <property type="entry name" value="FixH"/>
    <property type="match status" value="1"/>
</dbReference>
<sequence length="163" mass="18846">MQNTESLPWYKQFWPWFLIIVPATSMVLSFTMMHLAFTNEDSMVIDDYYKEGKGINVKLQAIENAKALNIVIQAKITNQNIELTFISGEPENGEALTLDFYHSTQEHKDFSTKVFRDANGIYRAPIDKVIDGKWRLSIHPFTNSWKIQKTISLPQESAFEIKP</sequence>
<proteinExistence type="predicted"/>
<feature type="transmembrane region" description="Helical" evidence="1">
    <location>
        <begin position="13"/>
        <end position="37"/>
    </location>
</feature>
<evidence type="ECO:0000256" key="1">
    <source>
        <dbReference type="SAM" id="Phobius"/>
    </source>
</evidence>
<reference evidence="2 3" key="1">
    <citation type="submission" date="2022-01" db="EMBL/GenBank/DDBJ databases">
        <title>Paraglaciecola sp. G1-23.</title>
        <authorList>
            <person name="Jin M.S."/>
            <person name="Han D.M."/>
            <person name="Kim H.M."/>
            <person name="Jeon C.O."/>
        </authorList>
    </citation>
    <scope>NUCLEOTIDE SEQUENCE [LARGE SCALE GENOMIC DNA]</scope>
    <source>
        <strain evidence="2 3">G1-23</strain>
    </source>
</reference>
<organism evidence="2 3">
    <name type="scientific">Paraglaciecola algarum</name>
    <dbReference type="NCBI Taxonomy" id="3050085"/>
    <lineage>
        <taxon>Bacteria</taxon>
        <taxon>Pseudomonadati</taxon>
        <taxon>Pseudomonadota</taxon>
        <taxon>Gammaproteobacteria</taxon>
        <taxon>Alteromonadales</taxon>
        <taxon>Alteromonadaceae</taxon>
        <taxon>Paraglaciecola</taxon>
    </lineage>
</organism>
<keyword evidence="1" id="KW-1133">Transmembrane helix</keyword>
<protein>
    <submittedName>
        <fullName evidence="2">FixH family protein</fullName>
    </submittedName>
</protein>
<evidence type="ECO:0000313" key="2">
    <source>
        <dbReference type="EMBL" id="MCF2947063.1"/>
    </source>
</evidence>
<gene>
    <name evidence="2" type="ORF">L0668_03025</name>
</gene>
<comment type="caution">
    <text evidence="2">The sequence shown here is derived from an EMBL/GenBank/DDBJ whole genome shotgun (WGS) entry which is preliminary data.</text>
</comment>
<dbReference type="EMBL" id="JAKGAS010000001">
    <property type="protein sequence ID" value="MCF2947063.1"/>
    <property type="molecule type" value="Genomic_DNA"/>
</dbReference>
<dbReference type="InterPro" id="IPR008620">
    <property type="entry name" value="FixH"/>
</dbReference>
<dbReference type="Proteomes" id="UP001521137">
    <property type="component" value="Unassembled WGS sequence"/>
</dbReference>
<keyword evidence="1" id="KW-0472">Membrane</keyword>